<evidence type="ECO:0000313" key="4">
    <source>
        <dbReference type="Proteomes" id="UP000297318"/>
    </source>
</evidence>
<feature type="domain" description="GerMN" evidence="2">
    <location>
        <begin position="229"/>
        <end position="322"/>
    </location>
</feature>
<dbReference type="Pfam" id="PF10646">
    <property type="entry name" value="Germane"/>
    <property type="match status" value="1"/>
</dbReference>
<evidence type="ECO:0000256" key="1">
    <source>
        <dbReference type="SAM" id="MobiDB-lite"/>
    </source>
</evidence>
<dbReference type="AlphaFoldDB" id="A0A4Z1DWW0"/>
<dbReference type="SMART" id="SM00909">
    <property type="entry name" value="Germane"/>
    <property type="match status" value="1"/>
</dbReference>
<comment type="caution">
    <text evidence="3">The sequence shown here is derived from an EMBL/GenBank/DDBJ whole genome shotgun (WGS) entry which is preliminary data.</text>
</comment>
<name>A0A4Z1DWW0_9MICO</name>
<dbReference type="EMBL" id="RHPJ01000004">
    <property type="protein sequence ID" value="TGO04056.1"/>
    <property type="molecule type" value="Genomic_DNA"/>
</dbReference>
<evidence type="ECO:0000259" key="2">
    <source>
        <dbReference type="SMART" id="SM00909"/>
    </source>
</evidence>
<dbReference type="InterPro" id="IPR018910">
    <property type="entry name" value="LpqB_C"/>
</dbReference>
<feature type="compositionally biased region" description="Low complexity" evidence="1">
    <location>
        <begin position="360"/>
        <end position="375"/>
    </location>
</feature>
<proteinExistence type="predicted"/>
<reference evidence="3 4" key="1">
    <citation type="submission" date="2018-11" db="EMBL/GenBank/DDBJ databases">
        <title>Complete genome sequencing of the Actinobacteria Serinibacter sp. K3-2.</title>
        <authorList>
            <person name="Rakitin A.L."/>
            <person name="Beletsky A.V."/>
            <person name="Mardanov A.V."/>
            <person name="Ravin N.V."/>
            <person name="Gromova A.S."/>
            <person name="Filippova S.N."/>
            <person name="Gal'Chenko V.F."/>
        </authorList>
    </citation>
    <scope>NUCLEOTIDE SEQUENCE [LARGE SCALE GENOMIC DNA]</scope>
    <source>
        <strain evidence="3 4">K3-2</strain>
    </source>
</reference>
<feature type="compositionally biased region" description="Pro residues" evidence="1">
    <location>
        <begin position="393"/>
        <end position="402"/>
    </location>
</feature>
<sequence>MALALALAGCTSLPTSGPVEVGLTESPTDGTIRYEASGPVLGAGPTEIIEGFLQAGAAGLSGDNDFEVARSFLTEAASSGWTPLAQVVVSANESPQLPVVTLPEGAAPSSDDPAAGTPQEATPSDGPATLGSDELEGLDRVQVRLGIDAVADVDDRGVYTASTSRAESELSYELVRVSGQWRIDSVPSGLLLPEVAFGNVFRPVPVMFLTPDLSALVPDVRFVPTRNAVSHALDRLLAGPADWLESGVSTRVPLGTTLEQLGAGVVVTEDDAQAEVRLTGAAGLSAADRDLLFAQVKATLTSIPGILGVSLWLDGNPYEPSTGAVAPALVARVPDRLVALADGVLVRVDGDDVEAYVGVAPDGDAADPAGPDAPASPEATDAPDPADTGTAPEEPPQAPPPGLADLRRPAPAYDEDAGVAVLQGDGRLLHIAPDGTFTVLTSGRELLPPSQDRFGWILTGERDNAGVLTAVTPEGAVVQVDAEVLTGRVTEVRVSRDGARAVVMSERDGAAQVQIVAVVRDGDGVPLRLVPGPVLVGDLASGLGVVWTGATEVAVLASQEPGSAPSVRTALVTGPVAPVSTTAQAVSIAAGNGLGELYLATAEGRLLLRVSLRWEEIVAGVTDPAFAG</sequence>
<dbReference type="Proteomes" id="UP000297318">
    <property type="component" value="Unassembled WGS sequence"/>
</dbReference>
<dbReference type="SUPFAM" id="SSF50956">
    <property type="entry name" value="Thermostable phytase (3-phytase)"/>
    <property type="match status" value="1"/>
</dbReference>
<dbReference type="InterPro" id="IPR059026">
    <property type="entry name" value="LpqB_N"/>
</dbReference>
<gene>
    <name evidence="3" type="ORF">SERN_2647</name>
</gene>
<feature type="region of interest" description="Disordered" evidence="1">
    <location>
        <begin position="99"/>
        <end position="133"/>
    </location>
</feature>
<dbReference type="InterPro" id="IPR019606">
    <property type="entry name" value="GerMN"/>
</dbReference>
<accession>A0A4Z1DWW0</accession>
<dbReference type="Pfam" id="PF10647">
    <property type="entry name" value="Gmad1"/>
    <property type="match status" value="1"/>
</dbReference>
<keyword evidence="4" id="KW-1185">Reference proteome</keyword>
<feature type="region of interest" description="Disordered" evidence="1">
    <location>
        <begin position="358"/>
        <end position="409"/>
    </location>
</feature>
<protein>
    <submittedName>
        <fullName evidence="3">LpqB</fullName>
    </submittedName>
</protein>
<evidence type="ECO:0000313" key="3">
    <source>
        <dbReference type="EMBL" id="TGO04056.1"/>
    </source>
</evidence>
<organism evidence="3 4">
    <name type="scientific">Serinibacter arcticus</name>
    <dbReference type="NCBI Taxonomy" id="1655435"/>
    <lineage>
        <taxon>Bacteria</taxon>
        <taxon>Bacillati</taxon>
        <taxon>Actinomycetota</taxon>
        <taxon>Actinomycetes</taxon>
        <taxon>Micrococcales</taxon>
        <taxon>Beutenbergiaceae</taxon>
        <taxon>Serinibacter</taxon>
    </lineage>
</organism>
<dbReference type="Pfam" id="PF25976">
    <property type="entry name" value="LpqB_N"/>
    <property type="match status" value="1"/>
</dbReference>